<evidence type="ECO:0000313" key="2">
    <source>
        <dbReference type="Proteomes" id="UP001281147"/>
    </source>
</evidence>
<organism evidence="1 2">
    <name type="scientific">Vermiconidia calcicola</name>
    <dbReference type="NCBI Taxonomy" id="1690605"/>
    <lineage>
        <taxon>Eukaryota</taxon>
        <taxon>Fungi</taxon>
        <taxon>Dikarya</taxon>
        <taxon>Ascomycota</taxon>
        <taxon>Pezizomycotina</taxon>
        <taxon>Dothideomycetes</taxon>
        <taxon>Dothideomycetidae</taxon>
        <taxon>Mycosphaerellales</taxon>
        <taxon>Extremaceae</taxon>
        <taxon>Vermiconidia</taxon>
    </lineage>
</organism>
<evidence type="ECO:0000313" key="1">
    <source>
        <dbReference type="EMBL" id="KAK3684383.1"/>
    </source>
</evidence>
<dbReference type="Proteomes" id="UP001281147">
    <property type="component" value="Unassembled WGS sequence"/>
</dbReference>
<gene>
    <name evidence="1" type="ORF">LTR37_020339</name>
</gene>
<dbReference type="EMBL" id="JAUTXU010000349">
    <property type="protein sequence ID" value="KAK3684383.1"/>
    <property type="molecule type" value="Genomic_DNA"/>
</dbReference>
<proteinExistence type="predicted"/>
<name>A0ACC3MBT1_9PEZI</name>
<sequence>MAAFITYVMCTWPVYINYFPYTTPSSTVWGLFIALPIFAAIYGSLIELIEMYPCASGQIRWVSESASEKWEHYLSYQSGWLCQLGWQTFGALTSNIFAAGLLGAMQDRYGFELQSWHSTVVAIAFAGMCAIANIIVPRGWAPLEVFFAFVFFTTWIPIVVVLWLRGERRSVNSAMLTPNSYSGFSNGIDFAKGVAAMANFFLGYDAGAHMSEEAQDAQRSVKRSVLWSFVMNWLVLVVVAFTVVFCSGDAFALFDTPTHQPYIQLFKNITHDTAGTAALIACILTPTGYSAFSGQAAAARSLWAFADNGGFVFPTWTAKVSPTRHIPARAIIVCWATTSLLSLLGLAAASVLPIVFSLGGGALFSTYELTVCCLLYYRWQRGGILVREEGRPDTFWQRIYCRHFDRPTFLGRYGFLVNLFCAAVIPVIVVFLMWPTVYPVTTGNMNWAIVLLPGTMILSTVYYLLWGKQQWQSPSTTRREAERQRDAKGREEHEPFNNERSQQDRLERERKEQMFAPVQETNPSR</sequence>
<comment type="caution">
    <text evidence="1">The sequence shown here is derived from an EMBL/GenBank/DDBJ whole genome shotgun (WGS) entry which is preliminary data.</text>
</comment>
<accession>A0ACC3MBT1</accession>
<protein>
    <submittedName>
        <fullName evidence="1">Uncharacterized protein</fullName>
    </submittedName>
</protein>
<reference evidence="1" key="1">
    <citation type="submission" date="2023-07" db="EMBL/GenBank/DDBJ databases">
        <title>Black Yeasts Isolated from many extreme environments.</title>
        <authorList>
            <person name="Coleine C."/>
            <person name="Stajich J.E."/>
            <person name="Selbmann L."/>
        </authorList>
    </citation>
    <scope>NUCLEOTIDE SEQUENCE</scope>
    <source>
        <strain evidence="1">CCFEE 5714</strain>
    </source>
</reference>
<keyword evidence="2" id="KW-1185">Reference proteome</keyword>